<dbReference type="Gene3D" id="3.50.50.60">
    <property type="entry name" value="FAD/NAD(P)-binding domain"/>
    <property type="match status" value="1"/>
</dbReference>
<dbReference type="PANTHER" id="PTHR13847:SF281">
    <property type="entry name" value="FAD DEPENDENT OXIDOREDUCTASE DOMAIN-CONTAINING PROTEIN"/>
    <property type="match status" value="1"/>
</dbReference>
<protein>
    <submittedName>
        <fullName evidence="4">Glycine/D-amino acid oxidase-like deaminating enzyme</fullName>
    </submittedName>
</protein>
<organism evidence="4 5">
    <name type="scientific">Rhizobium leucaenae</name>
    <dbReference type="NCBI Taxonomy" id="29450"/>
    <lineage>
        <taxon>Bacteria</taxon>
        <taxon>Pseudomonadati</taxon>
        <taxon>Pseudomonadota</taxon>
        <taxon>Alphaproteobacteria</taxon>
        <taxon>Hyphomicrobiales</taxon>
        <taxon>Rhizobiaceae</taxon>
        <taxon>Rhizobium/Agrobacterium group</taxon>
        <taxon>Rhizobium</taxon>
    </lineage>
</organism>
<sequence>MHSASSPADKPDHPKQPRSLWHATSRNRKDRPPLENELDADLAIIGGGFSGLSTALHAAEKGLSVVVLEAEIIAWGASGRNAGFVVPNFAKMDPDNIIAHLGRERGERLIEMAAGSGDLVFDLIRRHRIDCDAQQSGWIQPAHSPAAFEKVKSRAGQWAGRGRPAVILDRQAVGDMTGADDYFGGWMDKSGGVLNPVGYARGLAIAAEAAGARIFEHSPVRAIERAAADGWVLVTSSGNVRAGKVLIATNAYGGHLDPILARTYFPLKVFQIATEPLPKSVRKRLLPGGQCVSDTRRNLVTFRFDAENRLITGGMHVVGPGADERVPRAIHRRLARHLNMRDIPPLAYSWSGIAAVEPDFLPHLVDLGPDLIAGFACNGRGIAMTTAMGRVLADWAAGSDPRDLPIPFAPAAPIPFHGLLKHAPNMLLPWSMLRDRLDERAAS</sequence>
<evidence type="ECO:0000256" key="2">
    <source>
        <dbReference type="SAM" id="MobiDB-lite"/>
    </source>
</evidence>
<dbReference type="InterPro" id="IPR006076">
    <property type="entry name" value="FAD-dep_OxRdtase"/>
</dbReference>
<evidence type="ECO:0000259" key="3">
    <source>
        <dbReference type="Pfam" id="PF01266"/>
    </source>
</evidence>
<keyword evidence="1" id="KW-0560">Oxidoreductase</keyword>
<proteinExistence type="predicted"/>
<evidence type="ECO:0000256" key="1">
    <source>
        <dbReference type="ARBA" id="ARBA00023002"/>
    </source>
</evidence>
<dbReference type="SUPFAM" id="SSF51905">
    <property type="entry name" value="FAD/NAD(P)-binding domain"/>
    <property type="match status" value="1"/>
</dbReference>
<dbReference type="PANTHER" id="PTHR13847">
    <property type="entry name" value="SARCOSINE DEHYDROGENASE-RELATED"/>
    <property type="match status" value="1"/>
</dbReference>
<evidence type="ECO:0000313" key="4">
    <source>
        <dbReference type="EMBL" id="MBB4566689.1"/>
    </source>
</evidence>
<dbReference type="Pfam" id="PF01266">
    <property type="entry name" value="DAO"/>
    <property type="match status" value="1"/>
</dbReference>
<evidence type="ECO:0000313" key="5">
    <source>
        <dbReference type="Proteomes" id="UP000543836"/>
    </source>
</evidence>
<reference evidence="4 5" key="1">
    <citation type="submission" date="2020-08" db="EMBL/GenBank/DDBJ databases">
        <title>Genomic Encyclopedia of Type Strains, Phase IV (KMG-V): Genome sequencing to study the core and pangenomes of soil and plant-associated prokaryotes.</title>
        <authorList>
            <person name="Whitman W."/>
        </authorList>
    </citation>
    <scope>NUCLEOTIDE SEQUENCE [LARGE SCALE GENOMIC DNA]</scope>
    <source>
        <strain evidence="4 5">SEMIA 492</strain>
    </source>
</reference>
<dbReference type="RefSeq" id="WP_051264155.1">
    <property type="nucleotide sequence ID" value="NZ_JACIIG010000001.1"/>
</dbReference>
<accession>A0A7W6ZQE5</accession>
<dbReference type="Proteomes" id="UP000543836">
    <property type="component" value="Unassembled WGS sequence"/>
</dbReference>
<dbReference type="AlphaFoldDB" id="A0A7W6ZQE5"/>
<gene>
    <name evidence="4" type="ORF">GGE60_000777</name>
</gene>
<dbReference type="InterPro" id="IPR036188">
    <property type="entry name" value="FAD/NAD-bd_sf"/>
</dbReference>
<dbReference type="GO" id="GO:0016491">
    <property type="term" value="F:oxidoreductase activity"/>
    <property type="evidence" value="ECO:0007669"/>
    <property type="project" value="UniProtKB-KW"/>
</dbReference>
<dbReference type="EMBL" id="JACIIG010000001">
    <property type="protein sequence ID" value="MBB4566689.1"/>
    <property type="molecule type" value="Genomic_DNA"/>
</dbReference>
<dbReference type="Gene3D" id="3.30.9.10">
    <property type="entry name" value="D-Amino Acid Oxidase, subunit A, domain 2"/>
    <property type="match status" value="1"/>
</dbReference>
<feature type="domain" description="FAD dependent oxidoreductase" evidence="3">
    <location>
        <begin position="41"/>
        <end position="395"/>
    </location>
</feature>
<feature type="region of interest" description="Disordered" evidence="2">
    <location>
        <begin position="1"/>
        <end position="34"/>
    </location>
</feature>
<comment type="caution">
    <text evidence="4">The sequence shown here is derived from an EMBL/GenBank/DDBJ whole genome shotgun (WGS) entry which is preliminary data.</text>
</comment>
<name>A0A7W6ZQE5_9HYPH</name>
<keyword evidence="5" id="KW-1185">Reference proteome</keyword>
<dbReference type="OrthoDB" id="9814969at2"/>
<dbReference type="GO" id="GO:0005737">
    <property type="term" value="C:cytoplasm"/>
    <property type="evidence" value="ECO:0007669"/>
    <property type="project" value="TreeGrafter"/>
</dbReference>